<keyword evidence="2 10" id="KW-0723">Serine/threonine-protein kinase</keyword>
<evidence type="ECO:0000256" key="1">
    <source>
        <dbReference type="ARBA" id="ARBA00012513"/>
    </source>
</evidence>
<gene>
    <name evidence="10" type="ORF">B1H19_22535</name>
</gene>
<keyword evidence="5 10" id="KW-0418">Kinase</keyword>
<evidence type="ECO:0000256" key="8">
    <source>
        <dbReference type="SAM" id="MobiDB-lite"/>
    </source>
</evidence>
<proteinExistence type="predicted"/>
<keyword evidence="11" id="KW-1185">Reference proteome</keyword>
<feature type="compositionally biased region" description="Low complexity" evidence="8">
    <location>
        <begin position="342"/>
        <end position="369"/>
    </location>
</feature>
<organism evidence="10 11">
    <name type="scientific">Streptomyces gilvosporeus</name>
    <dbReference type="NCBI Taxonomy" id="553510"/>
    <lineage>
        <taxon>Bacteria</taxon>
        <taxon>Bacillati</taxon>
        <taxon>Actinomycetota</taxon>
        <taxon>Actinomycetes</taxon>
        <taxon>Kitasatosporales</taxon>
        <taxon>Streptomycetaceae</taxon>
        <taxon>Streptomyces</taxon>
    </lineage>
</organism>
<evidence type="ECO:0000256" key="7">
    <source>
        <dbReference type="PROSITE-ProRule" id="PRU10141"/>
    </source>
</evidence>
<accession>A0A1V0TUX3</accession>
<dbReference type="Gene3D" id="3.30.200.20">
    <property type="entry name" value="Phosphorylase Kinase, domain 1"/>
    <property type="match status" value="1"/>
</dbReference>
<dbReference type="InterPro" id="IPR000719">
    <property type="entry name" value="Prot_kinase_dom"/>
</dbReference>
<dbReference type="InterPro" id="IPR008271">
    <property type="entry name" value="Ser/Thr_kinase_AS"/>
</dbReference>
<evidence type="ECO:0000256" key="5">
    <source>
        <dbReference type="ARBA" id="ARBA00022777"/>
    </source>
</evidence>
<keyword evidence="4 7" id="KW-0547">Nucleotide-binding</keyword>
<keyword evidence="3" id="KW-0808">Transferase</keyword>
<dbReference type="PROSITE" id="PS50011">
    <property type="entry name" value="PROTEIN_KINASE_DOM"/>
    <property type="match status" value="1"/>
</dbReference>
<dbReference type="PROSITE" id="PS00107">
    <property type="entry name" value="PROTEIN_KINASE_ATP"/>
    <property type="match status" value="1"/>
</dbReference>
<dbReference type="GO" id="GO:0004674">
    <property type="term" value="F:protein serine/threonine kinase activity"/>
    <property type="evidence" value="ECO:0007669"/>
    <property type="project" value="UniProtKB-KW"/>
</dbReference>
<feature type="region of interest" description="Disordered" evidence="8">
    <location>
        <begin position="420"/>
        <end position="445"/>
    </location>
</feature>
<dbReference type="InterPro" id="IPR011009">
    <property type="entry name" value="Kinase-like_dom_sf"/>
</dbReference>
<dbReference type="Proteomes" id="UP000192726">
    <property type="component" value="Chromosome"/>
</dbReference>
<dbReference type="GO" id="GO:0005524">
    <property type="term" value="F:ATP binding"/>
    <property type="evidence" value="ECO:0007669"/>
    <property type="project" value="UniProtKB-UniRule"/>
</dbReference>
<feature type="region of interest" description="Disordered" evidence="8">
    <location>
        <begin position="297"/>
        <end position="397"/>
    </location>
</feature>
<dbReference type="InterPro" id="IPR017441">
    <property type="entry name" value="Protein_kinase_ATP_BS"/>
</dbReference>
<dbReference type="PROSITE" id="PS00108">
    <property type="entry name" value="PROTEIN_KINASE_ST"/>
    <property type="match status" value="1"/>
</dbReference>
<dbReference type="Gene3D" id="3.40.1000.10">
    <property type="entry name" value="Mog1/PsbP, alpha/beta/alpha sandwich"/>
    <property type="match status" value="1"/>
</dbReference>
<dbReference type="SMART" id="SM00220">
    <property type="entry name" value="S_TKc"/>
    <property type="match status" value="1"/>
</dbReference>
<feature type="compositionally biased region" description="Basic and acidic residues" evidence="8">
    <location>
        <begin position="297"/>
        <end position="313"/>
    </location>
</feature>
<dbReference type="EMBL" id="CP020569">
    <property type="protein sequence ID" value="ARF56578.1"/>
    <property type="molecule type" value="Genomic_DNA"/>
</dbReference>
<name>A0A1V0TUX3_9ACTN</name>
<dbReference type="PANTHER" id="PTHR43289">
    <property type="entry name" value="MITOGEN-ACTIVATED PROTEIN KINASE KINASE KINASE 20-RELATED"/>
    <property type="match status" value="1"/>
</dbReference>
<evidence type="ECO:0000256" key="4">
    <source>
        <dbReference type="ARBA" id="ARBA00022741"/>
    </source>
</evidence>
<evidence type="ECO:0000313" key="10">
    <source>
        <dbReference type="EMBL" id="ARF56578.1"/>
    </source>
</evidence>
<evidence type="ECO:0000256" key="2">
    <source>
        <dbReference type="ARBA" id="ARBA00022527"/>
    </source>
</evidence>
<evidence type="ECO:0000256" key="3">
    <source>
        <dbReference type="ARBA" id="ARBA00022679"/>
    </source>
</evidence>
<keyword evidence="6 7" id="KW-0067">ATP-binding</keyword>
<evidence type="ECO:0000259" key="9">
    <source>
        <dbReference type="PROSITE" id="PS50011"/>
    </source>
</evidence>
<dbReference type="STRING" id="553510.B1H19_22535"/>
<feature type="domain" description="Protein kinase" evidence="9">
    <location>
        <begin position="59"/>
        <end position="313"/>
    </location>
</feature>
<protein>
    <recommendedName>
        <fullName evidence="1">non-specific serine/threonine protein kinase</fullName>
        <ecNumber evidence="1">2.7.11.1</ecNumber>
    </recommendedName>
</protein>
<dbReference type="Gene3D" id="1.10.510.10">
    <property type="entry name" value="Transferase(Phosphotransferase) domain 1"/>
    <property type="match status" value="1"/>
</dbReference>
<reference evidence="10 11" key="1">
    <citation type="submission" date="2017-04" db="EMBL/GenBank/DDBJ databases">
        <title>Complete Genome Sequence of Streptomyces gilvosporeus F607, a Capable Producer of Natamycin.</title>
        <authorList>
            <person name="Zong G."/>
            <person name="Zhong C."/>
            <person name="Fu J."/>
            <person name="Qin R."/>
            <person name="Cao G."/>
        </authorList>
    </citation>
    <scope>NUCLEOTIDE SEQUENCE [LARGE SCALE GENOMIC DNA]</scope>
    <source>
        <strain evidence="10 11">F607</strain>
    </source>
</reference>
<dbReference type="CDD" id="cd14014">
    <property type="entry name" value="STKc_PknB_like"/>
    <property type="match status" value="1"/>
</dbReference>
<dbReference type="EC" id="2.7.11.1" evidence="1"/>
<dbReference type="AlphaFoldDB" id="A0A1V0TUX3"/>
<dbReference type="KEGG" id="sgv:B1H19_22535"/>
<sequence length="593" mass="62589">MCRSDLAVHLLAIRVHAPCGGRSARLSKKDSYGENDVNVAGAGGGQAVSDEGRLVAGRYRLTEQIGRGGMGTVWRVQDEVLGRQVALKRLHVQPHLSDGELATLYERMRREARSAARIVHPNVVVVHDVVDDGGRPCVVMEYVPAVTLGDVLKQRGSIPPEEAARIGLGMLAALRAAHAAGVLHRDVKPGNVMLGAEDRVVLTDFGIAMTADTSTLTKTGEMVGSIPYMAPERVRGRKPGPASDLWALGATLYQAVEGRTPFHRDTAMEVAYAIAVDPLEPMRQAGPLAPLIEALLSKDPDERPSAEQTERALRAARAGAGGSTEPAGATGSMGPEGLRGPAGSTGSTVVVPSASAAGPSAGQDSGAPARPSGEETVAAGPARTEGRRERRRGGTRRVLVTTTAAVAVAAAAVAGAIYATSDHGISPPGTGARKSPGAGTSPYTPPPVPAGFHKVSEIGASFPVPDGWKAIKRTGEFVTYADASGRVGITVKMVEPAGSNPMAHFADMEANTKANYSVYQRLRMQQTTFRQQPAVVWEFTFQGKSRKYRAIEQGFGRAGGREYDIYLSAPDAQWDTYRPLFDTCTDGFTTTRK</sequence>
<dbReference type="PANTHER" id="PTHR43289:SF6">
    <property type="entry name" value="SERINE_THREONINE-PROTEIN KINASE NEKL-3"/>
    <property type="match status" value="1"/>
</dbReference>
<dbReference type="SUPFAM" id="SSF56112">
    <property type="entry name" value="Protein kinase-like (PK-like)"/>
    <property type="match status" value="1"/>
</dbReference>
<dbReference type="OrthoDB" id="9762169at2"/>
<feature type="binding site" evidence="7">
    <location>
        <position position="88"/>
    </location>
    <ligand>
        <name>ATP</name>
        <dbReference type="ChEBI" id="CHEBI:30616"/>
    </ligand>
</feature>
<evidence type="ECO:0000256" key="6">
    <source>
        <dbReference type="ARBA" id="ARBA00022840"/>
    </source>
</evidence>
<dbReference type="Pfam" id="PF00069">
    <property type="entry name" value="Pkinase"/>
    <property type="match status" value="1"/>
</dbReference>
<evidence type="ECO:0000313" key="11">
    <source>
        <dbReference type="Proteomes" id="UP000192726"/>
    </source>
</evidence>